<evidence type="ECO:0000259" key="5">
    <source>
        <dbReference type="Pfam" id="PF00535"/>
    </source>
</evidence>
<dbReference type="EMBL" id="JAESVA010000001">
    <property type="protein sequence ID" value="MCB8878978.1"/>
    <property type="molecule type" value="Genomic_DNA"/>
</dbReference>
<dbReference type="CDD" id="cd04186">
    <property type="entry name" value="GT_2_like_c"/>
    <property type="match status" value="1"/>
</dbReference>
<gene>
    <name evidence="6" type="ORF">ACELLULO517_01940</name>
</gene>
<dbReference type="Proteomes" id="UP000721844">
    <property type="component" value="Unassembled WGS sequence"/>
</dbReference>
<dbReference type="SUPFAM" id="SSF53756">
    <property type="entry name" value="UDP-Glycosyltransferase/glycogen phosphorylase"/>
    <property type="match status" value="1"/>
</dbReference>
<dbReference type="AlphaFoldDB" id="A0A963YZE1"/>
<dbReference type="InterPro" id="IPR029044">
    <property type="entry name" value="Nucleotide-diphossugar_trans"/>
</dbReference>
<dbReference type="Pfam" id="PF00534">
    <property type="entry name" value="Glycos_transf_1"/>
    <property type="match status" value="1"/>
</dbReference>
<evidence type="ECO:0000256" key="3">
    <source>
        <dbReference type="ARBA" id="ARBA00022679"/>
    </source>
</evidence>
<protein>
    <submittedName>
        <fullName evidence="6">Glycosyltransferase</fullName>
    </submittedName>
</protein>
<organism evidence="6 7">
    <name type="scientific">Acidisoma cellulosilyticum</name>
    <dbReference type="NCBI Taxonomy" id="2802395"/>
    <lineage>
        <taxon>Bacteria</taxon>
        <taxon>Pseudomonadati</taxon>
        <taxon>Pseudomonadota</taxon>
        <taxon>Alphaproteobacteria</taxon>
        <taxon>Acetobacterales</taxon>
        <taxon>Acidocellaceae</taxon>
        <taxon>Acidisoma</taxon>
    </lineage>
</organism>
<dbReference type="InterPro" id="IPR001173">
    <property type="entry name" value="Glyco_trans_2-like"/>
</dbReference>
<dbReference type="SUPFAM" id="SSF48452">
    <property type="entry name" value="TPR-like"/>
    <property type="match status" value="1"/>
</dbReference>
<reference evidence="6 7" key="1">
    <citation type="journal article" date="2021" name="Microorganisms">
        <title>Acidisoma silvae sp. nov. and Acidisomacellulosilytica sp. nov., Two Acidophilic Bacteria Isolated from Decaying Wood, Hydrolyzing Cellulose and Producing Poly-3-hydroxybutyrate.</title>
        <authorList>
            <person name="Mieszkin S."/>
            <person name="Pouder E."/>
            <person name="Uroz S."/>
            <person name="Simon-Colin C."/>
            <person name="Alain K."/>
        </authorList>
    </citation>
    <scope>NUCLEOTIDE SEQUENCE [LARGE SCALE GENOMIC DNA]</scope>
    <source>
        <strain evidence="6 7">HW T5.17</strain>
    </source>
</reference>
<dbReference type="PANTHER" id="PTHR43179">
    <property type="entry name" value="RHAMNOSYLTRANSFERASE WBBL"/>
    <property type="match status" value="1"/>
</dbReference>
<dbReference type="Gene3D" id="3.90.550.10">
    <property type="entry name" value="Spore Coat Polysaccharide Biosynthesis Protein SpsA, Chain A"/>
    <property type="match status" value="1"/>
</dbReference>
<dbReference type="InterPro" id="IPR011990">
    <property type="entry name" value="TPR-like_helical_dom_sf"/>
</dbReference>
<name>A0A963YZE1_9PROT</name>
<dbReference type="InterPro" id="IPR001296">
    <property type="entry name" value="Glyco_trans_1"/>
</dbReference>
<dbReference type="SUPFAM" id="SSF53448">
    <property type="entry name" value="Nucleotide-diphospho-sugar transferases"/>
    <property type="match status" value="1"/>
</dbReference>
<keyword evidence="3" id="KW-0808">Transferase</keyword>
<evidence type="ECO:0000313" key="7">
    <source>
        <dbReference type="Proteomes" id="UP000721844"/>
    </source>
</evidence>
<dbReference type="PANTHER" id="PTHR43179:SF12">
    <property type="entry name" value="GALACTOFURANOSYLTRANSFERASE GLFT2"/>
    <property type="match status" value="1"/>
</dbReference>
<accession>A0A963YZE1</accession>
<evidence type="ECO:0000256" key="2">
    <source>
        <dbReference type="ARBA" id="ARBA00022676"/>
    </source>
</evidence>
<evidence type="ECO:0000256" key="1">
    <source>
        <dbReference type="ARBA" id="ARBA00006739"/>
    </source>
</evidence>
<dbReference type="GO" id="GO:0016757">
    <property type="term" value="F:glycosyltransferase activity"/>
    <property type="evidence" value="ECO:0007669"/>
    <property type="project" value="UniProtKB-KW"/>
</dbReference>
<comment type="caution">
    <text evidence="6">The sequence shown here is derived from an EMBL/GenBank/DDBJ whole genome shotgun (WGS) entry which is preliminary data.</text>
</comment>
<comment type="similarity">
    <text evidence="1">Belongs to the glycosyltransferase 2 family.</text>
</comment>
<keyword evidence="2" id="KW-0328">Glycosyltransferase</keyword>
<sequence length="1015" mass="111762">MPPRNRPPLAASLANLKSDWLLSGPRKHNRPEVIGLAIDAWERGEKALAKGDLAAARFALERATRLGPDDTQVRFLLGITMLRQGDPSCVSVFRALIPDSDTQPAHRGLLSALMLGGDREEQIEAAGALLSRFAAPKDADFSRLASDLALRAGRAGWCAADADGRVTLVCDKLVEFRLDGELVRPKPDRNRRFTLPASWTAARSLTITAAAQNLLGSPIDLTRHRIVEGFVSVEDGDLNGWAWCPANPDTAVLLSVEQADGRKLPLTIKTGEPAHFPDRDGLSLPLAFRVPAATLLAYPGLLHIRDRYGRDITGSPIDPGRWTRSAGYSAELIGQSPGQNRKTDSRPAERLVLPIWVDTPPPERHAKASSARGTASPAVVIPVYRGLDMTLRCLARVFATVPRGTKIIVVDDASPEPALAEALDALARKRRIHLIRNPRNLGFPGSVNRGIAAAGGRDVVLLNSDALVPPGWLTRLRDAARSAPDIGTVAPLSNDATILSYPRVNTVQAPPEEERLDEIDAFAQSANGGDVVEIPTSVGFCMYVRGACLEETGAFRENIFAQGYGEENDFCLRARHLGWRHMAATGIFVSHIGGQSFRAARVHLLRRNQALLERLHPGYGALISRHNDADPLAPARARLDMTRWKAWRRPKHRPPSVIIITHDEGGGVERQIGTRIRELAAKGLAAIILRPQANGICQIEPGTVEGDAWHDDFPNLCFSIPDQMKELLSFLRFERSQHIELHHRLGHDHALLELPKRLGIPLDIYVHDYAAICPRVTLVTTTQRYCGEPDTVECEACIADLGSRLREDIPVAALRQRTANDFAAARQVIFPAAEVERRFRRYLGQFDSAVRPWEQDGPIVRRLRPAKPNRDRSRTRIGIIGAIGTEKGYDVLLACARDAARRRLPLDFIVIGFTHDDVRLIETGQVQITYRFSQERAVEEIAAQDCDLAFIPSIWPETWCFALSDAWKAGLKTAVFDIGTPAQRVRETDNGWVLPLALPPSNLNNMLISLAQSEN</sequence>
<dbReference type="Gene3D" id="3.40.50.2000">
    <property type="entry name" value="Glycogen Phosphorylase B"/>
    <property type="match status" value="1"/>
</dbReference>
<evidence type="ECO:0000259" key="4">
    <source>
        <dbReference type="Pfam" id="PF00534"/>
    </source>
</evidence>
<evidence type="ECO:0000313" key="6">
    <source>
        <dbReference type="EMBL" id="MCB8878978.1"/>
    </source>
</evidence>
<keyword evidence="7" id="KW-1185">Reference proteome</keyword>
<dbReference type="Pfam" id="PF00535">
    <property type="entry name" value="Glycos_transf_2"/>
    <property type="match status" value="1"/>
</dbReference>
<dbReference type="RefSeq" id="WP_227305403.1">
    <property type="nucleotide sequence ID" value="NZ_JAESVA010000001.1"/>
</dbReference>
<proteinExistence type="inferred from homology"/>
<feature type="domain" description="Glycosyltransferase 2-like" evidence="5">
    <location>
        <begin position="379"/>
        <end position="489"/>
    </location>
</feature>
<feature type="domain" description="Glycosyl transferase family 1" evidence="4">
    <location>
        <begin position="866"/>
        <end position="995"/>
    </location>
</feature>